<evidence type="ECO:0000313" key="2">
    <source>
        <dbReference type="EMBL" id="KAJ4260433.1"/>
    </source>
</evidence>
<evidence type="ECO:0000313" key="3">
    <source>
        <dbReference type="Proteomes" id="UP001152049"/>
    </source>
</evidence>
<evidence type="ECO:0000256" key="1">
    <source>
        <dbReference type="SAM" id="MobiDB-lite"/>
    </source>
</evidence>
<feature type="region of interest" description="Disordered" evidence="1">
    <location>
        <begin position="1"/>
        <end position="55"/>
    </location>
</feature>
<keyword evidence="3" id="KW-1185">Reference proteome</keyword>
<sequence length="267" mass="30474">MGPEKKDLAKADSQAEQSASTEHPPMYDNTQSQPRPQLQPQFQQEEQLQPPEDFPTLILDGNKIYSAFAPSRMLYEISNAPADASTNVYGIEKIRYRVADADYEPKLRSRADHIYDFKTDWKALSNNTMKLYGKTHPKRTYPEVTMSKGVGGTFKVDDLLKAEAPLKDRLNQGKNNTIVWKDEQGQVLAVETRLQRDKENKVQELPRLAIKARMEEKLYDLLVTCWCARVWKEAEKDLKTPLTWESFKRIASTKTSGSGGIYGGRGW</sequence>
<accession>A0A9W8RXS5</accession>
<name>A0A9W8RXS5_9HYPO</name>
<proteinExistence type="predicted"/>
<dbReference type="AlphaFoldDB" id="A0A9W8RXS5"/>
<feature type="compositionally biased region" description="Low complexity" evidence="1">
    <location>
        <begin position="31"/>
        <end position="55"/>
    </location>
</feature>
<organism evidence="2 3">
    <name type="scientific">Fusarium torreyae</name>
    <dbReference type="NCBI Taxonomy" id="1237075"/>
    <lineage>
        <taxon>Eukaryota</taxon>
        <taxon>Fungi</taxon>
        <taxon>Dikarya</taxon>
        <taxon>Ascomycota</taxon>
        <taxon>Pezizomycotina</taxon>
        <taxon>Sordariomycetes</taxon>
        <taxon>Hypocreomycetidae</taxon>
        <taxon>Hypocreales</taxon>
        <taxon>Nectriaceae</taxon>
        <taxon>Fusarium</taxon>
    </lineage>
</organism>
<dbReference type="Proteomes" id="UP001152049">
    <property type="component" value="Unassembled WGS sequence"/>
</dbReference>
<protein>
    <submittedName>
        <fullName evidence="2">Uncharacterized protein</fullName>
    </submittedName>
</protein>
<dbReference type="EMBL" id="JAOQAZ010000013">
    <property type="protein sequence ID" value="KAJ4260433.1"/>
    <property type="molecule type" value="Genomic_DNA"/>
</dbReference>
<gene>
    <name evidence="2" type="ORF">NW762_007172</name>
</gene>
<comment type="caution">
    <text evidence="2">The sequence shown here is derived from an EMBL/GenBank/DDBJ whole genome shotgun (WGS) entry which is preliminary data.</text>
</comment>
<reference evidence="2" key="1">
    <citation type="submission" date="2022-09" db="EMBL/GenBank/DDBJ databases">
        <title>Fusarium specimens isolated from Avocado Roots.</title>
        <authorList>
            <person name="Stajich J."/>
            <person name="Roper C."/>
            <person name="Heimlech-Rivalta G."/>
        </authorList>
    </citation>
    <scope>NUCLEOTIDE SEQUENCE</scope>
    <source>
        <strain evidence="2">CF00136</strain>
    </source>
</reference>
<feature type="compositionally biased region" description="Basic and acidic residues" evidence="1">
    <location>
        <begin position="1"/>
        <end position="10"/>
    </location>
</feature>
<dbReference type="OrthoDB" id="4196148at2759"/>